<protein>
    <recommendedName>
        <fullName evidence="4">CXXC-20-CXXC protein</fullName>
    </recommendedName>
</protein>
<comment type="caution">
    <text evidence="2">The sequence shown here is derived from an EMBL/GenBank/DDBJ whole genome shotgun (WGS) entry which is preliminary data.</text>
</comment>
<name>A0ABS2H3H8_9BACL</name>
<proteinExistence type="predicted"/>
<feature type="transmembrane region" description="Helical" evidence="1">
    <location>
        <begin position="44"/>
        <end position="61"/>
    </location>
</feature>
<evidence type="ECO:0000313" key="3">
    <source>
        <dbReference type="Proteomes" id="UP001516620"/>
    </source>
</evidence>
<evidence type="ECO:0008006" key="4">
    <source>
        <dbReference type="Google" id="ProtNLM"/>
    </source>
</evidence>
<dbReference type="EMBL" id="JADCNN020000007">
    <property type="protein sequence ID" value="MBM6996012.1"/>
    <property type="molecule type" value="Genomic_DNA"/>
</dbReference>
<dbReference type="NCBIfam" id="TIGR04104">
    <property type="entry name" value="cxxc_20_cxxc"/>
    <property type="match status" value="1"/>
</dbReference>
<sequence length="95" mass="11158">MQSCNRCKRKFTFKQVLRSCFHGYKPIQCDRCDQIYDVTLGSRLRVSVTIAAAMFPAFYVYKGPIYGHVLIYLLILILVLPFLMRYKQRIEDGDI</sequence>
<gene>
    <name evidence="2" type="ORF">IM700_010180</name>
</gene>
<evidence type="ECO:0000313" key="2">
    <source>
        <dbReference type="EMBL" id="MBM6996012.1"/>
    </source>
</evidence>
<accession>A0ABS2H3H8</accession>
<keyword evidence="1" id="KW-1133">Transmembrane helix</keyword>
<keyword evidence="1" id="KW-0812">Transmembrane</keyword>
<keyword evidence="3" id="KW-1185">Reference proteome</keyword>
<dbReference type="RefSeq" id="WP_193417423.1">
    <property type="nucleotide sequence ID" value="NZ_JADCNN020000007.1"/>
</dbReference>
<dbReference type="InterPro" id="IPR026369">
    <property type="entry name" value="CxxC_20_CxxC"/>
</dbReference>
<evidence type="ECO:0000256" key="1">
    <source>
        <dbReference type="SAM" id="Phobius"/>
    </source>
</evidence>
<reference evidence="2 3" key="1">
    <citation type="submission" date="2021-01" db="EMBL/GenBank/DDBJ databases">
        <title>Paenibacillus sp.nov. isolated from the rhizosphere soil of tomato plant.</title>
        <authorList>
            <person name="Thin K.K."/>
            <person name="Zhang X."/>
            <person name="He S."/>
        </authorList>
    </citation>
    <scope>NUCLEOTIDE SEQUENCE [LARGE SCALE GENOMIC DNA]</scope>
    <source>
        <strain evidence="2 3">DXFW5</strain>
    </source>
</reference>
<organism evidence="2 3">
    <name type="scientific">Paenibacillus rhizolycopersici</name>
    <dbReference type="NCBI Taxonomy" id="2780073"/>
    <lineage>
        <taxon>Bacteria</taxon>
        <taxon>Bacillati</taxon>
        <taxon>Bacillota</taxon>
        <taxon>Bacilli</taxon>
        <taxon>Bacillales</taxon>
        <taxon>Paenibacillaceae</taxon>
        <taxon>Paenibacillus</taxon>
    </lineage>
</organism>
<dbReference type="Proteomes" id="UP001516620">
    <property type="component" value="Unassembled WGS sequence"/>
</dbReference>
<feature type="transmembrane region" description="Helical" evidence="1">
    <location>
        <begin position="67"/>
        <end position="84"/>
    </location>
</feature>
<keyword evidence="1" id="KW-0472">Membrane</keyword>